<evidence type="ECO:0000256" key="1">
    <source>
        <dbReference type="SAM" id="MobiDB-lite"/>
    </source>
</evidence>
<keyword evidence="3" id="KW-1185">Reference proteome</keyword>
<dbReference type="AlphaFoldDB" id="A0AAD9IE12"/>
<feature type="compositionally biased region" description="Low complexity" evidence="1">
    <location>
        <begin position="487"/>
        <end position="504"/>
    </location>
</feature>
<evidence type="ECO:0000313" key="3">
    <source>
        <dbReference type="Proteomes" id="UP001255856"/>
    </source>
</evidence>
<feature type="region of interest" description="Disordered" evidence="1">
    <location>
        <begin position="487"/>
        <end position="601"/>
    </location>
</feature>
<feature type="compositionally biased region" description="Basic residues" evidence="1">
    <location>
        <begin position="406"/>
        <end position="416"/>
    </location>
</feature>
<proteinExistence type="predicted"/>
<feature type="compositionally biased region" description="Basic residues" evidence="1">
    <location>
        <begin position="505"/>
        <end position="524"/>
    </location>
</feature>
<feature type="compositionally biased region" description="Pro residues" evidence="1">
    <location>
        <begin position="588"/>
        <end position="600"/>
    </location>
</feature>
<evidence type="ECO:0000313" key="2">
    <source>
        <dbReference type="EMBL" id="KAK2076298.1"/>
    </source>
</evidence>
<protein>
    <submittedName>
        <fullName evidence="2">Uncharacterized protein</fullName>
    </submittedName>
</protein>
<feature type="compositionally biased region" description="Basic residues" evidence="1">
    <location>
        <begin position="565"/>
        <end position="576"/>
    </location>
</feature>
<dbReference type="EMBL" id="JASFZW010000010">
    <property type="protein sequence ID" value="KAK2076298.1"/>
    <property type="molecule type" value="Genomic_DNA"/>
</dbReference>
<reference evidence="2" key="1">
    <citation type="submission" date="2021-01" db="EMBL/GenBank/DDBJ databases">
        <authorList>
            <person name="Eckstrom K.M.E."/>
        </authorList>
    </citation>
    <scope>NUCLEOTIDE SEQUENCE</scope>
    <source>
        <strain evidence="2">UVCC 0001</strain>
    </source>
</reference>
<gene>
    <name evidence="2" type="ORF">QBZ16_000822</name>
</gene>
<comment type="caution">
    <text evidence="2">The sequence shown here is derived from an EMBL/GenBank/DDBJ whole genome shotgun (WGS) entry which is preliminary data.</text>
</comment>
<feature type="compositionally biased region" description="Low complexity" evidence="1">
    <location>
        <begin position="704"/>
        <end position="727"/>
    </location>
</feature>
<feature type="region of interest" description="Disordered" evidence="1">
    <location>
        <begin position="694"/>
        <end position="727"/>
    </location>
</feature>
<feature type="compositionally biased region" description="Low complexity" evidence="1">
    <location>
        <begin position="200"/>
        <end position="210"/>
    </location>
</feature>
<organism evidence="2 3">
    <name type="scientific">Prototheca wickerhamii</name>
    <dbReference type="NCBI Taxonomy" id="3111"/>
    <lineage>
        <taxon>Eukaryota</taxon>
        <taxon>Viridiplantae</taxon>
        <taxon>Chlorophyta</taxon>
        <taxon>core chlorophytes</taxon>
        <taxon>Trebouxiophyceae</taxon>
        <taxon>Chlorellales</taxon>
        <taxon>Chlorellaceae</taxon>
        <taxon>Prototheca</taxon>
    </lineage>
</organism>
<accession>A0AAD9IE12</accession>
<feature type="compositionally biased region" description="Basic residues" evidence="1">
    <location>
        <begin position="186"/>
        <end position="198"/>
    </location>
</feature>
<feature type="region of interest" description="Disordered" evidence="1">
    <location>
        <begin position="171"/>
        <end position="210"/>
    </location>
</feature>
<feature type="compositionally biased region" description="Basic residues" evidence="1">
    <location>
        <begin position="447"/>
        <end position="470"/>
    </location>
</feature>
<dbReference type="Proteomes" id="UP001255856">
    <property type="component" value="Unassembled WGS sequence"/>
</dbReference>
<name>A0AAD9IE12_PROWI</name>
<sequence>MTDLPVQGRLRGRAGVGAPARRPTPRAAPRWTVALLDLLLAHTADPFPSLTAVLAGLVDGAGLPLAPGEPLARRSGCATSVLLRVVADAELARTRPGTYERALALVQALLGARETRPAVAEALIAAAPAVAAALAQLATAAPAADDAAAAPARAQRAWLLSVVADLARAADPGRRAPPRGGGRAAGRARGRGRGRGRAGRAGALAGGPASPGLGSSRAAHALGLPALLAGAATHPALEGLAAEVAGQPEARLVDLAALKEALLRRFEAAVAADGWAPEEAREACQRALREAQRRNAATEAAAAACFLAGAWRDAVVVAVVSRLGLVAAGADEAVALLLRLLDAALGALPRLAEAELPQAALAVAQACAVLCAALLGTAARDSAAAPATPRRWRCARRPRGCCAPRPPRRRTPRRGPRCGARWTASWAWPPPRGDPAASPARCARCDRRARRRPRPRWRRPRRRAAPRRRRCWASWRDVRGALARLAADAASPDAPAGGHGAQPAHHARRGRRERGRGRGARGRRPAGAPAAGRRAPRPRRHHAAAAHAVRPGRGGPEPAAGAGAGRRRRGGPRARARQPWPRCRPRPRWPPARPWRPGPSRPWTRSARVCTRCWRPRCACWSRSRRACPRARAPSAPPEILSARAGRCSCAPRTTRAASAPRRRPTPWARGRWSRQAWRWPCWPPRRAPRPSSPRCWRRSGAWRPPSSAATRPAARPSSGGLAALRGAGAPEAEAEARELEARVAELRIGIVRFVRRVCADRALPVRSEPGLPAVQPTFVLLKDALQQVCVWMGRRWCAFGVLLGLGFCASGLVGEVRGGALVIGIKELENAVPFLSVPTSHIPPPPPFFLPPFNPRQVVSVDIPELLASAQLVPGADAEELPASAGVAGALQATARLQRLVALTEQLLACFLVQLRLAARAPAVAGMDHLERSLQPVLLQVDELAAGTGLPLDGARLQDLALLARRVREAASAAAA</sequence>
<feature type="region of interest" description="Disordered" evidence="1">
    <location>
        <begin position="405"/>
        <end position="470"/>
    </location>
</feature>
<feature type="compositionally biased region" description="Low complexity" evidence="1">
    <location>
        <begin position="545"/>
        <end position="561"/>
    </location>
</feature>
<feature type="compositionally biased region" description="Basic residues" evidence="1">
    <location>
        <begin position="534"/>
        <end position="544"/>
    </location>
</feature>